<dbReference type="GO" id="GO:0006004">
    <property type="term" value="P:fucose metabolic process"/>
    <property type="evidence" value="ECO:0007669"/>
    <property type="project" value="InterPro"/>
</dbReference>
<dbReference type="InterPro" id="IPR017853">
    <property type="entry name" value="GH"/>
</dbReference>
<evidence type="ECO:0000256" key="4">
    <source>
        <dbReference type="ARBA" id="ARBA00022729"/>
    </source>
</evidence>
<keyword evidence="4" id="KW-0732">Signal</keyword>
<organism evidence="9 10">
    <name type="scientific">Algisphaera agarilytica</name>
    <dbReference type="NCBI Taxonomy" id="1385975"/>
    <lineage>
        <taxon>Bacteria</taxon>
        <taxon>Pseudomonadati</taxon>
        <taxon>Planctomycetota</taxon>
        <taxon>Phycisphaerae</taxon>
        <taxon>Phycisphaerales</taxon>
        <taxon>Phycisphaeraceae</taxon>
        <taxon>Algisphaera</taxon>
    </lineage>
</organism>
<protein>
    <recommendedName>
        <fullName evidence="3">alpha-L-fucosidase</fullName>
        <ecNumber evidence="3">3.2.1.51</ecNumber>
    </recommendedName>
</protein>
<comment type="caution">
    <text evidence="9">The sequence shown here is derived from an EMBL/GenBank/DDBJ whole genome shotgun (WGS) entry which is preliminary data.</text>
</comment>
<proteinExistence type="inferred from homology"/>
<dbReference type="InterPro" id="IPR013780">
    <property type="entry name" value="Glyco_hydro_b"/>
</dbReference>
<evidence type="ECO:0000256" key="5">
    <source>
        <dbReference type="ARBA" id="ARBA00022801"/>
    </source>
</evidence>
<dbReference type="GO" id="GO:0005764">
    <property type="term" value="C:lysosome"/>
    <property type="evidence" value="ECO:0007669"/>
    <property type="project" value="TreeGrafter"/>
</dbReference>
<dbReference type="PIRSF" id="PIRSF001092">
    <property type="entry name" value="Alpha-L-fucosidase"/>
    <property type="match status" value="1"/>
</dbReference>
<evidence type="ECO:0000313" key="10">
    <source>
        <dbReference type="Proteomes" id="UP000541810"/>
    </source>
</evidence>
<name>A0A7X0HBB9_9BACT</name>
<accession>A0A7X0HBB9</accession>
<dbReference type="PANTHER" id="PTHR10030">
    <property type="entry name" value="ALPHA-L-FUCOSIDASE"/>
    <property type="match status" value="1"/>
</dbReference>
<dbReference type="InterPro" id="IPR031919">
    <property type="entry name" value="Fucosidase_C"/>
</dbReference>
<evidence type="ECO:0000256" key="1">
    <source>
        <dbReference type="ARBA" id="ARBA00004071"/>
    </source>
</evidence>
<dbReference type="Proteomes" id="UP000541810">
    <property type="component" value="Unassembled WGS sequence"/>
</dbReference>
<dbReference type="AlphaFoldDB" id="A0A7X0HBB9"/>
<gene>
    <name evidence="9" type="ORF">HNQ40_003051</name>
</gene>
<dbReference type="GO" id="GO:0016139">
    <property type="term" value="P:glycoside catabolic process"/>
    <property type="evidence" value="ECO:0007669"/>
    <property type="project" value="TreeGrafter"/>
</dbReference>
<dbReference type="InterPro" id="IPR000933">
    <property type="entry name" value="Glyco_hydro_29"/>
</dbReference>
<evidence type="ECO:0000313" key="9">
    <source>
        <dbReference type="EMBL" id="MBB6431245.1"/>
    </source>
</evidence>
<evidence type="ECO:0000256" key="2">
    <source>
        <dbReference type="ARBA" id="ARBA00007951"/>
    </source>
</evidence>
<dbReference type="PANTHER" id="PTHR10030:SF37">
    <property type="entry name" value="ALPHA-L-FUCOSIDASE-RELATED"/>
    <property type="match status" value="1"/>
</dbReference>
<comment type="similarity">
    <text evidence="2">Belongs to the glycosyl hydrolase 29 family.</text>
</comment>
<dbReference type="InterPro" id="IPR057739">
    <property type="entry name" value="Glyco_hydro_29_N"/>
</dbReference>
<sequence>MAQPTSPIAADWPSLISRFSCPDWFRDAKFGVWSHWGPQAVPGQGDWYARFMYMEDQPEYRYHCRTYGHPSKVGYKDIIEKWTASKLDTEELIGFYADNGAKYFMGMLSHCDNFDLFNSKHHPWNSVNRGPKRDILGEYAKASRNAGLRFGFSEHLTWSYGWFNTNKGADSTGPYAGVPYDGNDPANASLYFEPHDDTEAAYPQNPSPFFVENWKARMIDAIDQFQPDMFYTDGGIFEQAGLDVMAHFYNQAADGVYTYKNVPGRRPGFDKYLGQYQAGAGIEDLEHGVLGSIIDEPWQTDTSSGPWFWNPSSKYKTPAEIIHMLADIVSKNGNLLLNYTQRPDGSLDDETHWTVEQVGKWLNTCGEAIYGTRPWRVFGEGPTQIGEGEMGLQQKISFGAEDFRYTQRDNVVYAISLGRPSGGKPWVAKSLSGESIADVTLLGYNDKVEWSLQPDGLHVQPPSPLPGDLAWPLRIEFA</sequence>
<dbReference type="Pfam" id="PF16757">
    <property type="entry name" value="Fucosidase_C"/>
    <property type="match status" value="1"/>
</dbReference>
<feature type="domain" description="Alpha-L-fucosidase C-terminal" evidence="8">
    <location>
        <begin position="401"/>
        <end position="476"/>
    </location>
</feature>
<dbReference type="SUPFAM" id="SSF51445">
    <property type="entry name" value="(Trans)glycosidases"/>
    <property type="match status" value="1"/>
</dbReference>
<dbReference type="Gene3D" id="3.20.20.80">
    <property type="entry name" value="Glycosidases"/>
    <property type="match status" value="1"/>
</dbReference>
<reference evidence="9 10" key="1">
    <citation type="submission" date="2020-08" db="EMBL/GenBank/DDBJ databases">
        <title>Genomic Encyclopedia of Type Strains, Phase IV (KMG-IV): sequencing the most valuable type-strain genomes for metagenomic binning, comparative biology and taxonomic classification.</title>
        <authorList>
            <person name="Goeker M."/>
        </authorList>
    </citation>
    <scope>NUCLEOTIDE SEQUENCE [LARGE SCALE GENOMIC DNA]</scope>
    <source>
        <strain evidence="9 10">DSM 103725</strain>
    </source>
</reference>
<keyword evidence="5 9" id="KW-0378">Hydrolase</keyword>
<dbReference type="Gene3D" id="2.60.40.1180">
    <property type="entry name" value="Golgi alpha-mannosidase II"/>
    <property type="match status" value="1"/>
</dbReference>
<evidence type="ECO:0000259" key="7">
    <source>
        <dbReference type="Pfam" id="PF01120"/>
    </source>
</evidence>
<evidence type="ECO:0000259" key="8">
    <source>
        <dbReference type="Pfam" id="PF16757"/>
    </source>
</evidence>
<keyword evidence="10" id="KW-1185">Reference proteome</keyword>
<dbReference type="EC" id="3.2.1.51" evidence="3"/>
<evidence type="ECO:0000256" key="6">
    <source>
        <dbReference type="ARBA" id="ARBA00023295"/>
    </source>
</evidence>
<comment type="function">
    <text evidence="1">Alpha-L-fucosidase is responsible for hydrolyzing the alpha-1,6-linked fucose joined to the reducing-end N-acetylglucosamine of the carbohydrate moieties of glycoproteins.</text>
</comment>
<dbReference type="Pfam" id="PF01120">
    <property type="entry name" value="Alpha_L_fucos"/>
    <property type="match status" value="1"/>
</dbReference>
<dbReference type="GO" id="GO:0004560">
    <property type="term" value="F:alpha-L-fucosidase activity"/>
    <property type="evidence" value="ECO:0007669"/>
    <property type="project" value="UniProtKB-EC"/>
</dbReference>
<dbReference type="InterPro" id="IPR016286">
    <property type="entry name" value="FUC_metazoa-typ"/>
</dbReference>
<dbReference type="RefSeq" id="WP_184678729.1">
    <property type="nucleotide sequence ID" value="NZ_JACHGY010000001.1"/>
</dbReference>
<keyword evidence="6 9" id="KW-0326">Glycosidase</keyword>
<dbReference type="SMART" id="SM00812">
    <property type="entry name" value="Alpha_L_fucos"/>
    <property type="match status" value="1"/>
</dbReference>
<evidence type="ECO:0000256" key="3">
    <source>
        <dbReference type="ARBA" id="ARBA00012662"/>
    </source>
</evidence>
<feature type="domain" description="Glycoside hydrolase family 29 N-terminal" evidence="7">
    <location>
        <begin position="6"/>
        <end position="367"/>
    </location>
</feature>
<dbReference type="EMBL" id="JACHGY010000001">
    <property type="protein sequence ID" value="MBB6431245.1"/>
    <property type="molecule type" value="Genomic_DNA"/>
</dbReference>